<dbReference type="InterPro" id="IPR008638">
    <property type="entry name" value="FhaB/CdiA-like_TPS"/>
</dbReference>
<gene>
    <name evidence="5" type="ORF">SAMN04490355_101458</name>
</gene>
<keyword evidence="2" id="KW-0964">Secreted</keyword>
<dbReference type="OrthoDB" id="218680at2"/>
<dbReference type="GO" id="GO:0005576">
    <property type="term" value="C:extracellular region"/>
    <property type="evidence" value="ECO:0007669"/>
    <property type="project" value="UniProtKB-SubCell"/>
</dbReference>
<name>A0A1I4JW67_9FIRM</name>
<dbReference type="PANTHER" id="PTHR12338">
    <property type="entry name" value="AUTOTRANSPORTER"/>
    <property type="match status" value="1"/>
</dbReference>
<dbReference type="InterPro" id="IPR050909">
    <property type="entry name" value="Bact_Autotransporter_VF"/>
</dbReference>
<evidence type="ECO:0000256" key="2">
    <source>
        <dbReference type="ARBA" id="ARBA00022525"/>
    </source>
</evidence>
<dbReference type="STRING" id="1123291.SAMN04490355_101458"/>
<dbReference type="EMBL" id="FOTS01000014">
    <property type="protein sequence ID" value="SFL70591.1"/>
    <property type="molecule type" value="Genomic_DNA"/>
</dbReference>
<proteinExistence type="predicted"/>
<organism evidence="5 6">
    <name type="scientific">Pelosinus propionicus DSM 13327</name>
    <dbReference type="NCBI Taxonomy" id="1123291"/>
    <lineage>
        <taxon>Bacteria</taxon>
        <taxon>Bacillati</taxon>
        <taxon>Bacillota</taxon>
        <taxon>Negativicutes</taxon>
        <taxon>Selenomonadales</taxon>
        <taxon>Sporomusaceae</taxon>
        <taxon>Pelosinus</taxon>
    </lineage>
</organism>
<reference evidence="6" key="1">
    <citation type="submission" date="2016-10" db="EMBL/GenBank/DDBJ databases">
        <authorList>
            <person name="Varghese N."/>
            <person name="Submissions S."/>
        </authorList>
    </citation>
    <scope>NUCLEOTIDE SEQUENCE [LARGE SCALE GENOMIC DNA]</scope>
    <source>
        <strain evidence="6">DSM 13327</strain>
    </source>
</reference>
<evidence type="ECO:0000313" key="5">
    <source>
        <dbReference type="EMBL" id="SFL70591.1"/>
    </source>
</evidence>
<accession>A0A1I4JW67</accession>
<dbReference type="InterPro" id="IPR011050">
    <property type="entry name" value="Pectin_lyase_fold/virulence"/>
</dbReference>
<dbReference type="SUPFAM" id="SSF51126">
    <property type="entry name" value="Pectin lyase-like"/>
    <property type="match status" value="1"/>
</dbReference>
<keyword evidence="3" id="KW-0732">Signal</keyword>
<dbReference type="Gene3D" id="2.160.20.10">
    <property type="entry name" value="Single-stranded right-handed beta-helix, Pectin lyase-like"/>
    <property type="match status" value="1"/>
</dbReference>
<dbReference type="RefSeq" id="WP_090935835.1">
    <property type="nucleotide sequence ID" value="NZ_FOTS01000014.1"/>
</dbReference>
<evidence type="ECO:0000256" key="3">
    <source>
        <dbReference type="ARBA" id="ARBA00022729"/>
    </source>
</evidence>
<protein>
    <submittedName>
        <fullName evidence="5">Filamentous hemagglutinin family N-terminal domain-containing protein</fullName>
    </submittedName>
</protein>
<dbReference type="InterPro" id="IPR012334">
    <property type="entry name" value="Pectin_lyas_fold"/>
</dbReference>
<evidence type="ECO:0000313" key="6">
    <source>
        <dbReference type="Proteomes" id="UP000199520"/>
    </source>
</evidence>
<dbReference type="PANTHER" id="PTHR12338:SF8">
    <property type="entry name" value="HEME_HEMOPEXIN-BINDING PROTEIN"/>
    <property type="match status" value="1"/>
</dbReference>
<feature type="domain" description="PASTA" evidence="4">
    <location>
        <begin position="444"/>
        <end position="506"/>
    </location>
</feature>
<dbReference type="NCBIfam" id="TIGR01901">
    <property type="entry name" value="adhes_NPXG"/>
    <property type="match status" value="1"/>
</dbReference>
<keyword evidence="6" id="KW-1185">Reference proteome</keyword>
<dbReference type="PROSITE" id="PS51178">
    <property type="entry name" value="PASTA"/>
    <property type="match status" value="1"/>
</dbReference>
<dbReference type="InterPro" id="IPR011493">
    <property type="entry name" value="GLUG"/>
</dbReference>
<dbReference type="Pfam" id="PF05860">
    <property type="entry name" value="TPS"/>
    <property type="match status" value="1"/>
</dbReference>
<dbReference type="AlphaFoldDB" id="A0A1I4JW67"/>
<dbReference type="Gene3D" id="2.160.20.110">
    <property type="match status" value="1"/>
</dbReference>
<evidence type="ECO:0000256" key="1">
    <source>
        <dbReference type="ARBA" id="ARBA00004613"/>
    </source>
</evidence>
<comment type="subcellular location">
    <subcellularLocation>
        <location evidence="1">Secreted</location>
    </subcellularLocation>
</comment>
<evidence type="ECO:0000259" key="4">
    <source>
        <dbReference type="PROSITE" id="PS51178"/>
    </source>
</evidence>
<dbReference type="SMART" id="SM00912">
    <property type="entry name" value="Haemagg_act"/>
    <property type="match status" value="1"/>
</dbReference>
<dbReference type="Proteomes" id="UP000199520">
    <property type="component" value="Unassembled WGS sequence"/>
</dbReference>
<sequence length="1007" mass="101238">MQRKWRRNWGRYDVNVRQQIMEHIHIGSKSLNLTRKFLLPILVTGAFLSSMTGGYASPTNGVVTTGTGEITQAGTTTTITQTSDKLGINWDSFNIAANETVVFVQPTSTSVAVNRVVGSDASYIYGVLSANGIVYLINPNGVLFGSSAQVSVGSLIASTLDISDSDLLADNYTFSGTGGTVVNQGTITASDGGYVVLLGNQVSNQGTIIANQGTVALGAGNQISIDFDGDGLLSLSVDKGAVAALAENNNLIQADGGKVVLTAKSTDTLPGTVVNNSGIIQARSIKNVNGVIILDGGTSGTVTNSGTLDASGLATGQTGGTVKVLGETVELTDGALVNVSGDAGGGTALIGGNAQGQGTEQNATTTTVAATATINADAITNGDGGTVVVWADGTTNYYGTISAKGGATSGDGGNAEVSGKEKLVYKGTTDLTAANGTTGTLLLDPTNYTIDDLYGDMTSAELAAALETANIEIKSSYGAAEGDGDVNVTSAVTWTSGNTLTLTAYNDVNITASITNTSTGNLILKAGYNDDGTNTGVGTVSITAPITLSGGTVTIYYNPTGGYAKAKNFSSYITGSYTAYMLVNSLADLLNISTNTSGTYALTTDIDASTVTLTAPISSFSGILNGFGHTISNLTITDTTSTGTGVGLFSSNSGTITNLGLINESITGLNYVGGLVGINTGTISNCYTTGAVTATSVYNTYYTGAGGLVGVNSGKITDSYSSDTVTGTDTTGKAYGIGGLVGIANNGTIIKNSYFSGSVTGTKIQAIGGIIGLVNNSAAVTVINCLNSGALSGQASIGGLIGQDKGAGGTVSYSISTGTLTATGSNAYGLVGSNSGTTTYTSCYWDTTTSGKSSSGVTSGATGLTTTAMATASNFSAYDTSVWNITDGAAPTLENAGTYTVTPITSTVITTTSGNSLKTAPPTIATSSLKDNWQWGIIAAQQSDAVSEIAVDADETPAQLAGIAEQGNTNVENPSGNIIKIVDSGVNVDGTQTTTPAKSIKSNKKKK</sequence>
<dbReference type="Pfam" id="PF07581">
    <property type="entry name" value="Glug"/>
    <property type="match status" value="3"/>
</dbReference>
<dbReference type="InterPro" id="IPR005543">
    <property type="entry name" value="PASTA_dom"/>
</dbReference>